<dbReference type="AlphaFoldDB" id="A0A165J807"/>
<dbReference type="InterPro" id="IPR020845">
    <property type="entry name" value="AMP-binding_CS"/>
</dbReference>
<evidence type="ECO:0000313" key="5">
    <source>
        <dbReference type="EMBL" id="KZF25871.1"/>
    </source>
</evidence>
<dbReference type="Pfam" id="PF13193">
    <property type="entry name" value="AMP-binding_C"/>
    <property type="match status" value="1"/>
</dbReference>
<dbReference type="InterPro" id="IPR009081">
    <property type="entry name" value="PP-bd_ACP"/>
</dbReference>
<dbReference type="SUPFAM" id="SSF52777">
    <property type="entry name" value="CoA-dependent acyltransferases"/>
    <property type="match status" value="2"/>
</dbReference>
<evidence type="ECO:0000256" key="2">
    <source>
        <dbReference type="ARBA" id="ARBA00022553"/>
    </source>
</evidence>
<dbReference type="GO" id="GO:0005737">
    <property type="term" value="C:cytoplasm"/>
    <property type="evidence" value="ECO:0007669"/>
    <property type="project" value="TreeGrafter"/>
</dbReference>
<dbReference type="GO" id="GO:0016874">
    <property type="term" value="F:ligase activity"/>
    <property type="evidence" value="ECO:0007669"/>
    <property type="project" value="UniProtKB-KW"/>
</dbReference>
<reference evidence="5 6" key="1">
    <citation type="journal article" date="2016" name="Fungal Biol.">
        <title>The genome of Xylona heveae provides a window into fungal endophytism.</title>
        <authorList>
            <person name="Gazis R."/>
            <person name="Kuo A."/>
            <person name="Riley R."/>
            <person name="LaButti K."/>
            <person name="Lipzen A."/>
            <person name="Lin J."/>
            <person name="Amirebrahimi M."/>
            <person name="Hesse C.N."/>
            <person name="Spatafora J.W."/>
            <person name="Henrissat B."/>
            <person name="Hainaut M."/>
            <person name="Grigoriev I.V."/>
            <person name="Hibbett D.S."/>
        </authorList>
    </citation>
    <scope>NUCLEOTIDE SEQUENCE [LARGE SCALE GENOMIC DNA]</scope>
    <source>
        <strain evidence="5 6">TC161</strain>
    </source>
</reference>
<dbReference type="Pfam" id="PF00668">
    <property type="entry name" value="Condensation"/>
    <property type="match status" value="1"/>
</dbReference>
<dbReference type="InterPro" id="IPR000873">
    <property type="entry name" value="AMP-dep_synth/lig_dom"/>
</dbReference>
<proteinExistence type="predicted"/>
<dbReference type="PROSITE" id="PS00455">
    <property type="entry name" value="AMP_BINDING"/>
    <property type="match status" value="1"/>
</dbReference>
<dbReference type="GeneID" id="28901700"/>
<evidence type="ECO:0000313" key="6">
    <source>
        <dbReference type="Proteomes" id="UP000076632"/>
    </source>
</evidence>
<dbReference type="OMA" id="QIENLAW"/>
<dbReference type="RefSeq" id="XP_018191426.1">
    <property type="nucleotide sequence ID" value="XM_018336563.1"/>
</dbReference>
<gene>
    <name evidence="5" type="ORF">L228DRAFT_403</name>
</gene>
<dbReference type="InterPro" id="IPR023213">
    <property type="entry name" value="CAT-like_dom_sf"/>
</dbReference>
<dbReference type="PROSITE" id="PS00012">
    <property type="entry name" value="PHOSPHOPANTETHEINE"/>
    <property type="match status" value="1"/>
</dbReference>
<dbReference type="Gene3D" id="3.40.50.12780">
    <property type="entry name" value="N-terminal domain of ligase-like"/>
    <property type="match status" value="1"/>
</dbReference>
<dbReference type="Gene3D" id="1.10.1200.10">
    <property type="entry name" value="ACP-like"/>
    <property type="match status" value="1"/>
</dbReference>
<keyword evidence="3" id="KW-0436">Ligase</keyword>
<evidence type="ECO:0000256" key="1">
    <source>
        <dbReference type="ARBA" id="ARBA00022450"/>
    </source>
</evidence>
<keyword evidence="6" id="KW-1185">Reference proteome</keyword>
<dbReference type="InterPro" id="IPR036736">
    <property type="entry name" value="ACP-like_sf"/>
</dbReference>
<dbReference type="GO" id="GO:0044550">
    <property type="term" value="P:secondary metabolite biosynthetic process"/>
    <property type="evidence" value="ECO:0007669"/>
    <property type="project" value="TreeGrafter"/>
</dbReference>
<dbReference type="Proteomes" id="UP000076632">
    <property type="component" value="Unassembled WGS sequence"/>
</dbReference>
<dbReference type="Gene3D" id="3.30.300.30">
    <property type="match status" value="1"/>
</dbReference>
<dbReference type="STRING" id="1328760.A0A165J807"/>
<keyword evidence="2" id="KW-0597">Phosphoprotein</keyword>
<dbReference type="InterPro" id="IPR042099">
    <property type="entry name" value="ANL_N_sf"/>
</dbReference>
<evidence type="ECO:0000256" key="3">
    <source>
        <dbReference type="ARBA" id="ARBA00022598"/>
    </source>
</evidence>
<dbReference type="Pfam" id="PF00550">
    <property type="entry name" value="PP-binding"/>
    <property type="match status" value="1"/>
</dbReference>
<protein>
    <submittedName>
        <fullName evidence="5">Acetyl-CoA synthetase-like protein</fullName>
    </submittedName>
</protein>
<dbReference type="OrthoDB" id="416786at2759"/>
<dbReference type="SUPFAM" id="SSF56801">
    <property type="entry name" value="Acetyl-CoA synthetase-like"/>
    <property type="match status" value="1"/>
</dbReference>
<dbReference type="InterPro" id="IPR006162">
    <property type="entry name" value="Ppantetheine_attach_site"/>
</dbReference>
<accession>A0A165J807</accession>
<dbReference type="InterPro" id="IPR025110">
    <property type="entry name" value="AMP-bd_C"/>
</dbReference>
<feature type="domain" description="Carrier" evidence="4">
    <location>
        <begin position="553"/>
        <end position="629"/>
    </location>
</feature>
<dbReference type="PANTHER" id="PTHR45527:SF1">
    <property type="entry name" value="FATTY ACID SYNTHASE"/>
    <property type="match status" value="1"/>
</dbReference>
<dbReference type="Gene3D" id="3.30.559.10">
    <property type="entry name" value="Chloramphenicol acetyltransferase-like domain"/>
    <property type="match status" value="1"/>
</dbReference>
<evidence type="ECO:0000259" key="4">
    <source>
        <dbReference type="PROSITE" id="PS50075"/>
    </source>
</evidence>
<dbReference type="PANTHER" id="PTHR45527">
    <property type="entry name" value="NONRIBOSOMAL PEPTIDE SYNTHETASE"/>
    <property type="match status" value="1"/>
</dbReference>
<dbReference type="InParanoid" id="A0A165J807"/>
<dbReference type="Pfam" id="PF00501">
    <property type="entry name" value="AMP-binding"/>
    <property type="match status" value="1"/>
</dbReference>
<dbReference type="EMBL" id="KV407454">
    <property type="protein sequence ID" value="KZF25871.1"/>
    <property type="molecule type" value="Genomic_DNA"/>
</dbReference>
<dbReference type="GO" id="GO:0043041">
    <property type="term" value="P:amino acid activation for nonribosomal peptide biosynthetic process"/>
    <property type="evidence" value="ECO:0007669"/>
    <property type="project" value="TreeGrafter"/>
</dbReference>
<sequence>MAPMLLERPAASTWEGFGEAEKGLENFFLPLSAAKPAAVEPKQATSSAASSIIDLFESQVEQTPHAPAVHHEHSEPQSFADFNKLVNQIVEALSLRAGTIVPICMDPSVEFAATVIAVLKSGAAYTILDPAGAPDRNRFIAAEGDSEVVIVDERYAAPFEQAVSIESIIAKISAEQITGEARNKPYIDRSSRAYIVYTSGSTGTPKGVVVTHGAALAGIQSFSLNGKARWLLFFNPIFSAAQRTILATLSKGGCLCLARRDRLTTSLKDTIEKMQIDALGITPSTLALLPADDVPRSLRQITTVGEPASSTLIDLWADKVVLRVSYGLSECAQLNFSTQVHKGSNPRNVGKPSDTTTAYLLQPGTTELVAQGEKGELCLAGPQLADGYLKRPEQTAERFIKNPFGEGRMYRTGDLALQHENGTFEIVGRIDNQIKIYGQRLEPGEVSAVLAKNHGVVASGVVAAVVDGEKSLVAAIVPAEDVEWSALVKELREQARAALPSYMVPSYWLHLDALPTNPNGKVVPALITKAAEETPKMDMLGRAAHHSLSEEDRVVEEVEVQIRDAWSEVLGMAAESIGRQDTFIHLGGSSIQAIRIINDLRRVGILLELPDLLGPNNLSQIRGRVNLVDPDSVDDDGPVRVAPFSLIKDESVAASLSSDRNIEDAYPLTALQEEFFSAILRGNQIYLYRRFWNVSHLDIDRLKLAFKMVFSLYPIYRTTVIQTEAGLIQTARRDVTLPWKEYEMSLPEYEDLDRSIPVELGSLMFRMALINRETLVVSMHHTIFDFWAHRFLYEDVARLYSGLDLVPRPAYTNLIHHHQQVDKEAEDAFWKPYLAEAPPTILNHAPPAGRRWTGQHLPINLDKAAAPLGLTTATLIDTAWALVLTHHTGQTDVTWSMLISGRDVPVKDVERVNGPALLVIPQRLKVDTNTTLREIMQAVSTDFWEVLKHGRVGLTESLAAAGHKQGHIDTLINILVRDTEDPDFQKEVFKQHGPRQISQTEFSMMEAQANGDGYDFRLTTDIEEDRAQLIVDQTANTVRALIEQPDLPFSQLKF</sequence>
<dbReference type="GO" id="GO:0031177">
    <property type="term" value="F:phosphopantetheine binding"/>
    <property type="evidence" value="ECO:0007669"/>
    <property type="project" value="TreeGrafter"/>
</dbReference>
<keyword evidence="1" id="KW-0596">Phosphopantetheine</keyword>
<dbReference type="InterPro" id="IPR045851">
    <property type="entry name" value="AMP-bd_C_sf"/>
</dbReference>
<dbReference type="InterPro" id="IPR001242">
    <property type="entry name" value="Condensation_dom"/>
</dbReference>
<dbReference type="Gene3D" id="3.30.559.30">
    <property type="entry name" value="Nonribosomal peptide synthetase, condensation domain"/>
    <property type="match status" value="1"/>
</dbReference>
<dbReference type="SUPFAM" id="SSF47336">
    <property type="entry name" value="ACP-like"/>
    <property type="match status" value="1"/>
</dbReference>
<dbReference type="PROSITE" id="PS50075">
    <property type="entry name" value="CARRIER"/>
    <property type="match status" value="1"/>
</dbReference>
<name>A0A165J807_XYLHT</name>
<organism evidence="5 6">
    <name type="scientific">Xylona heveae (strain CBS 132557 / TC161)</name>
    <dbReference type="NCBI Taxonomy" id="1328760"/>
    <lineage>
        <taxon>Eukaryota</taxon>
        <taxon>Fungi</taxon>
        <taxon>Dikarya</taxon>
        <taxon>Ascomycota</taxon>
        <taxon>Pezizomycotina</taxon>
        <taxon>Xylonomycetes</taxon>
        <taxon>Xylonales</taxon>
        <taxon>Xylonaceae</taxon>
        <taxon>Xylona</taxon>
    </lineage>
</organism>